<dbReference type="AlphaFoldDB" id="A0A2S5SQJ0"/>
<protein>
    <submittedName>
        <fullName evidence="1">Uncharacterized protein</fullName>
    </submittedName>
</protein>
<dbReference type="RefSeq" id="WP_104303870.1">
    <property type="nucleotide sequence ID" value="NZ_PSNX01000018.1"/>
</dbReference>
<comment type="caution">
    <text evidence="1">The sequence shown here is derived from an EMBL/GenBank/DDBJ whole genome shotgun (WGS) entry which is preliminary data.</text>
</comment>
<gene>
    <name evidence="1" type="ORF">C1704_16670</name>
</gene>
<evidence type="ECO:0000313" key="2">
    <source>
        <dbReference type="Proteomes" id="UP000238605"/>
    </source>
</evidence>
<sequence length="147" mass="16114">MHKTVILVDDAAHTRARLTALLDAQPAPVRVAPGELVLIGCAPRMTHRVSKWVSHGAREHWRTKWARKLFDELQPWLQAQGLTAECVLAKGPIEDVVAELQADQVIDARRPKAPAPTEAPREPAARPAWRSALMVFGLGTLIALAEA</sequence>
<proteinExistence type="predicted"/>
<keyword evidence="2" id="KW-1185">Reference proteome</keyword>
<accession>A0A2S5SQJ0</accession>
<dbReference type="EMBL" id="PSNX01000018">
    <property type="protein sequence ID" value="PPE65018.1"/>
    <property type="molecule type" value="Genomic_DNA"/>
</dbReference>
<dbReference type="Proteomes" id="UP000238605">
    <property type="component" value="Unassembled WGS sequence"/>
</dbReference>
<reference evidence="1 2" key="1">
    <citation type="submission" date="2018-02" db="EMBL/GenBank/DDBJ databases">
        <title>Reclassifiation of [Polyangium] brachysporum DSM 7029 as Guopingzhaonella breviflexa gen. nov., sp. nov., a member of the family Comamonadaceae.</title>
        <authorList>
            <person name="Tang B."/>
        </authorList>
    </citation>
    <scope>NUCLEOTIDE SEQUENCE [LARGE SCALE GENOMIC DNA]</scope>
    <source>
        <strain evidence="1 2">BCRC 80649</strain>
    </source>
</reference>
<name>A0A2S5SQJ0_9BURK</name>
<organism evidence="1 2">
    <name type="scientific">Caldimonas caldifontis</name>
    <dbReference type="NCBI Taxonomy" id="1452508"/>
    <lineage>
        <taxon>Bacteria</taxon>
        <taxon>Pseudomonadati</taxon>
        <taxon>Pseudomonadota</taxon>
        <taxon>Betaproteobacteria</taxon>
        <taxon>Burkholderiales</taxon>
        <taxon>Sphaerotilaceae</taxon>
        <taxon>Caldimonas</taxon>
    </lineage>
</organism>
<evidence type="ECO:0000313" key="1">
    <source>
        <dbReference type="EMBL" id="PPE65018.1"/>
    </source>
</evidence>
<dbReference type="OrthoDB" id="8903476at2"/>